<dbReference type="AlphaFoldDB" id="A0A0F9DY51"/>
<evidence type="ECO:0000313" key="1">
    <source>
        <dbReference type="EMBL" id="KKL22626.1"/>
    </source>
</evidence>
<protein>
    <submittedName>
        <fullName evidence="1">Uncharacterized protein</fullName>
    </submittedName>
</protein>
<gene>
    <name evidence="1" type="ORF">LCGC14_2433570</name>
</gene>
<dbReference type="Gene3D" id="2.130.10.10">
    <property type="entry name" value="YVTN repeat-like/Quinoprotein amine dehydrogenase"/>
    <property type="match status" value="1"/>
</dbReference>
<proteinExistence type="predicted"/>
<dbReference type="EMBL" id="LAZR01037280">
    <property type="protein sequence ID" value="KKL22626.1"/>
    <property type="molecule type" value="Genomic_DNA"/>
</dbReference>
<accession>A0A0F9DY51</accession>
<dbReference type="SUPFAM" id="SSF75011">
    <property type="entry name" value="3-carboxy-cis,cis-mucoante lactonizing enzyme"/>
    <property type="match status" value="1"/>
</dbReference>
<sequence>MNKKILFITIGIFVVLLVGILIFNSRSDEITINKVSDREYINKLRKTDLEKVEKEGFLLSYKASEKELIIESPKNDTELQIQLTSDHTTTGGRVGSDVKVADFLLIDWGDSRETLIDSIDYFDAKEDFKPINREVWFKYATEEEICEGGKLSNGSFVQHNCYNSITWTRFNTLDELPHKNIKISMWTNTNSGESIEWIPTINGFDILQWAAWNISEAVYDGNNNLSSPITSPDAFTFGDDGTKAYLGASWPNNDVVQYDCSIAYILPTCVNTDKNISTGLRTTGLDFSDDGGAFYQINSINTGTMSQWNMSTAWDVSTATFTWNSTAGLDGNGSVGIRFGSNGSQLYTTDVGDNTVTLWDCATSWNLSSCNPIDEIIVTGEPRSAFFNIDGNISYIVDGIICIMKFKIRYGIRGRK</sequence>
<name>A0A0F9DY51_9ZZZZ</name>
<dbReference type="InterPro" id="IPR015943">
    <property type="entry name" value="WD40/YVTN_repeat-like_dom_sf"/>
</dbReference>
<reference evidence="1" key="1">
    <citation type="journal article" date="2015" name="Nature">
        <title>Complex archaea that bridge the gap between prokaryotes and eukaryotes.</title>
        <authorList>
            <person name="Spang A."/>
            <person name="Saw J.H."/>
            <person name="Jorgensen S.L."/>
            <person name="Zaremba-Niedzwiedzka K."/>
            <person name="Martijn J."/>
            <person name="Lind A.E."/>
            <person name="van Eijk R."/>
            <person name="Schleper C."/>
            <person name="Guy L."/>
            <person name="Ettema T.J."/>
        </authorList>
    </citation>
    <scope>NUCLEOTIDE SEQUENCE</scope>
</reference>
<organism evidence="1">
    <name type="scientific">marine sediment metagenome</name>
    <dbReference type="NCBI Taxonomy" id="412755"/>
    <lineage>
        <taxon>unclassified sequences</taxon>
        <taxon>metagenomes</taxon>
        <taxon>ecological metagenomes</taxon>
    </lineage>
</organism>
<comment type="caution">
    <text evidence="1">The sequence shown here is derived from an EMBL/GenBank/DDBJ whole genome shotgun (WGS) entry which is preliminary data.</text>
</comment>